<dbReference type="InterPro" id="IPR012902">
    <property type="entry name" value="N_methyl_site"/>
</dbReference>
<feature type="transmembrane region" description="Helical" evidence="4">
    <location>
        <begin position="12"/>
        <end position="30"/>
    </location>
</feature>
<name>A0A3B7M6I7_9GAMM</name>
<dbReference type="Proteomes" id="UP000263753">
    <property type="component" value="Chromosome"/>
</dbReference>
<protein>
    <submittedName>
        <fullName evidence="5">Prepilin-type N-terminal cleavage/methylation domain-containing protein</fullName>
    </submittedName>
</protein>
<gene>
    <name evidence="5" type="ORF">CDG60_16635</name>
</gene>
<dbReference type="KEGG" id="achi:CDG60_16635"/>
<evidence type="ECO:0000256" key="1">
    <source>
        <dbReference type="ARBA" id="ARBA00005233"/>
    </source>
</evidence>
<dbReference type="AlphaFoldDB" id="A0A3B7M6I7"/>
<dbReference type="PROSITE" id="PS00409">
    <property type="entry name" value="PROKAR_NTER_METHYL"/>
    <property type="match status" value="1"/>
</dbReference>
<dbReference type="InterPro" id="IPR045584">
    <property type="entry name" value="Pilin-like"/>
</dbReference>
<reference evidence="6" key="1">
    <citation type="submission" date="2018-09" db="EMBL/GenBank/DDBJ databases">
        <title>The complete genome of Acinetobacter sp. strain WCHAc010005.</title>
        <authorList>
            <person name="Hu Y."/>
            <person name="Long H."/>
            <person name="Feng Y."/>
            <person name="Zong Z."/>
        </authorList>
    </citation>
    <scope>NUCLEOTIDE SEQUENCE [LARGE SCALE GENOMIC DNA]</scope>
    <source>
        <strain evidence="6">WCHAc010005</strain>
    </source>
</reference>
<dbReference type="Pfam" id="PF07963">
    <property type="entry name" value="N_methyl"/>
    <property type="match status" value="1"/>
</dbReference>
<dbReference type="Pfam" id="PF00114">
    <property type="entry name" value="Pilin"/>
    <property type="match status" value="1"/>
</dbReference>
<evidence type="ECO:0000256" key="4">
    <source>
        <dbReference type="SAM" id="Phobius"/>
    </source>
</evidence>
<proteinExistence type="inferred from homology"/>
<keyword evidence="4" id="KW-1133">Transmembrane helix</keyword>
<dbReference type="GO" id="GO:0009289">
    <property type="term" value="C:pilus"/>
    <property type="evidence" value="ECO:0007669"/>
    <property type="project" value="InterPro"/>
</dbReference>
<dbReference type="PANTHER" id="PTHR30093:SF34">
    <property type="entry name" value="PREPILIN PEPTIDASE-DEPENDENT PROTEIN D"/>
    <property type="match status" value="1"/>
</dbReference>
<keyword evidence="4" id="KW-0472">Membrane</keyword>
<dbReference type="NCBIfam" id="TIGR02532">
    <property type="entry name" value="IV_pilin_GFxxxE"/>
    <property type="match status" value="1"/>
</dbReference>
<keyword evidence="4" id="KW-0812">Transmembrane</keyword>
<evidence type="ECO:0000256" key="2">
    <source>
        <dbReference type="ARBA" id="ARBA00022481"/>
    </source>
</evidence>
<dbReference type="PANTHER" id="PTHR30093">
    <property type="entry name" value="GENERAL SECRETION PATHWAY PROTEIN G"/>
    <property type="match status" value="1"/>
</dbReference>
<comment type="similarity">
    <text evidence="1 3">Belongs to the N-Me-Phe pilin family.</text>
</comment>
<evidence type="ECO:0000256" key="3">
    <source>
        <dbReference type="RuleBase" id="RU000389"/>
    </source>
</evidence>
<keyword evidence="3" id="KW-0281">Fimbrium</keyword>
<dbReference type="RefSeq" id="WP_005249766.1">
    <property type="nucleotide sequence ID" value="NZ_CP032134.1"/>
</dbReference>
<dbReference type="Gene3D" id="3.30.700.10">
    <property type="entry name" value="Glycoprotein, Type 4 Pilin"/>
    <property type="match status" value="1"/>
</dbReference>
<organism evidence="5 6">
    <name type="scientific">Acinetobacter chinensis</name>
    <dbReference type="NCBI Taxonomy" id="2004650"/>
    <lineage>
        <taxon>Bacteria</taxon>
        <taxon>Pseudomonadati</taxon>
        <taxon>Pseudomonadota</taxon>
        <taxon>Gammaproteobacteria</taxon>
        <taxon>Moraxellales</taxon>
        <taxon>Moraxellaceae</taxon>
        <taxon>Acinetobacter</taxon>
    </lineage>
</organism>
<sequence>MHKEKGFTLIELMIVVAIIGVLAAIAIPMYQNYVAKSQLTVALAELEGAKTQYELIVSNGSASGSADYTVPNMFFAGLQSNLCIYAVNPPNATGDAAQALVCKLNHVAAILKNESLYLNRSASGTWSCTTSVGIDNKFKPTVCI</sequence>
<evidence type="ECO:0000313" key="6">
    <source>
        <dbReference type="Proteomes" id="UP000263753"/>
    </source>
</evidence>
<evidence type="ECO:0000313" key="5">
    <source>
        <dbReference type="EMBL" id="AXY58039.1"/>
    </source>
</evidence>
<dbReference type="EMBL" id="CP032134">
    <property type="protein sequence ID" value="AXY58039.1"/>
    <property type="molecule type" value="Genomic_DNA"/>
</dbReference>
<dbReference type="InterPro" id="IPR001082">
    <property type="entry name" value="Pilin"/>
</dbReference>
<accession>A0A3B7M6I7</accession>
<dbReference type="SUPFAM" id="SSF54523">
    <property type="entry name" value="Pili subunits"/>
    <property type="match status" value="1"/>
</dbReference>
<keyword evidence="2" id="KW-0488">Methylation</keyword>
<dbReference type="GO" id="GO:0007155">
    <property type="term" value="P:cell adhesion"/>
    <property type="evidence" value="ECO:0007669"/>
    <property type="project" value="InterPro"/>
</dbReference>